<keyword evidence="1" id="KW-1133">Transmembrane helix</keyword>
<accession>A0A9X1W0Q9</accession>
<dbReference type="InterPro" id="IPR045644">
    <property type="entry name" value="DUF6404"/>
</dbReference>
<evidence type="ECO:0000313" key="3">
    <source>
        <dbReference type="Proteomes" id="UP001139447"/>
    </source>
</evidence>
<keyword evidence="3" id="KW-1185">Reference proteome</keyword>
<dbReference type="Pfam" id="PF19942">
    <property type="entry name" value="DUF6404"/>
    <property type="match status" value="1"/>
</dbReference>
<organism evidence="2 3">
    <name type="scientific">Variovorax terrae</name>
    <dbReference type="NCBI Taxonomy" id="2923278"/>
    <lineage>
        <taxon>Bacteria</taxon>
        <taxon>Pseudomonadati</taxon>
        <taxon>Pseudomonadota</taxon>
        <taxon>Betaproteobacteria</taxon>
        <taxon>Burkholderiales</taxon>
        <taxon>Comamonadaceae</taxon>
        <taxon>Variovorax</taxon>
    </lineage>
</organism>
<name>A0A9X1W0Q9_9BURK</name>
<sequence length="136" mass="14698">MDFNQKLKAALDLLASAGVSRSLSAPPNYGLLWWLRVPVPPPHFSGFGFNFAFSAVCFIVTCALINGVAVLLQAAGWIAIDSDAPPWQGLVVIIGSACLLGLALAAYYRRSARRNAIPHWQQFRPQPHGKRSPADG</sequence>
<comment type="caution">
    <text evidence="2">The sequence shown here is derived from an EMBL/GenBank/DDBJ whole genome shotgun (WGS) entry which is preliminary data.</text>
</comment>
<gene>
    <name evidence="2" type="ORF">MMF98_12225</name>
</gene>
<reference evidence="2" key="1">
    <citation type="submission" date="2022-03" db="EMBL/GenBank/DDBJ databases">
        <authorList>
            <person name="Woo C.Y."/>
        </authorList>
    </citation>
    <scope>NUCLEOTIDE SEQUENCE</scope>
    <source>
        <strain evidence="2">CYS-02</strain>
    </source>
</reference>
<dbReference type="AlphaFoldDB" id="A0A9X1W0Q9"/>
<dbReference type="RefSeq" id="WP_243306547.1">
    <property type="nucleotide sequence ID" value="NZ_JALGBI010000001.1"/>
</dbReference>
<protein>
    <submittedName>
        <fullName evidence="2">DUF6404 family protein</fullName>
    </submittedName>
</protein>
<evidence type="ECO:0000256" key="1">
    <source>
        <dbReference type="SAM" id="Phobius"/>
    </source>
</evidence>
<feature type="transmembrane region" description="Helical" evidence="1">
    <location>
        <begin position="87"/>
        <end position="108"/>
    </location>
</feature>
<keyword evidence="1" id="KW-0812">Transmembrane</keyword>
<evidence type="ECO:0000313" key="2">
    <source>
        <dbReference type="EMBL" id="MCJ0763973.1"/>
    </source>
</evidence>
<keyword evidence="1" id="KW-0472">Membrane</keyword>
<feature type="transmembrane region" description="Helical" evidence="1">
    <location>
        <begin position="48"/>
        <end position="75"/>
    </location>
</feature>
<dbReference type="Proteomes" id="UP001139447">
    <property type="component" value="Unassembled WGS sequence"/>
</dbReference>
<dbReference type="EMBL" id="JALGBI010000001">
    <property type="protein sequence ID" value="MCJ0763973.1"/>
    <property type="molecule type" value="Genomic_DNA"/>
</dbReference>
<proteinExistence type="predicted"/>